<comment type="caution">
    <text evidence="2">The sequence shown here is derived from an EMBL/GenBank/DDBJ whole genome shotgun (WGS) entry which is preliminary data.</text>
</comment>
<feature type="transmembrane region" description="Helical" evidence="1">
    <location>
        <begin position="35"/>
        <end position="60"/>
    </location>
</feature>
<organism evidence="2 3">
    <name type="scientific">Variovorax paradoxus</name>
    <dbReference type="NCBI Taxonomy" id="34073"/>
    <lineage>
        <taxon>Bacteria</taxon>
        <taxon>Pseudomonadati</taxon>
        <taxon>Pseudomonadota</taxon>
        <taxon>Betaproteobacteria</taxon>
        <taxon>Burkholderiales</taxon>
        <taxon>Comamonadaceae</taxon>
        <taxon>Variovorax</taxon>
    </lineage>
</organism>
<evidence type="ECO:0000313" key="3">
    <source>
        <dbReference type="Proteomes" id="UP001224845"/>
    </source>
</evidence>
<evidence type="ECO:0000313" key="2">
    <source>
        <dbReference type="EMBL" id="MDP9968815.1"/>
    </source>
</evidence>
<accession>A0AAW8E8D5</accession>
<dbReference type="RefSeq" id="WP_307591376.1">
    <property type="nucleotide sequence ID" value="NZ_JAUSRV010000001.1"/>
</dbReference>
<reference evidence="2" key="1">
    <citation type="submission" date="2023-07" db="EMBL/GenBank/DDBJ databases">
        <title>Sorghum-associated microbial communities from plants grown in Nebraska, USA.</title>
        <authorList>
            <person name="Schachtman D."/>
        </authorList>
    </citation>
    <scope>NUCLEOTIDE SEQUENCE</scope>
    <source>
        <strain evidence="2">DS3315</strain>
    </source>
</reference>
<dbReference type="Proteomes" id="UP001224845">
    <property type="component" value="Unassembled WGS sequence"/>
</dbReference>
<evidence type="ECO:0000256" key="1">
    <source>
        <dbReference type="SAM" id="Phobius"/>
    </source>
</evidence>
<gene>
    <name evidence="2" type="ORF">J2W39_000038</name>
</gene>
<sequence length="197" mass="22123">MTSDQIHFEGSTPASGTQQPIAITIQMPPVVNPHWTAYVTAVATPIVAVLAAVLAGAIAYRNWRTAQNKLKLDLYERRAKVLATVRDTIESTVALERIDSGQLQEFMKAINDAEWLFDEKVRDYLRIVVFIKLGTYKASCDRFSEFRFHRANEGGMALDDHKRSTALEGERLSARRALANEMPAVTKMFAPFLKLSH</sequence>
<dbReference type="EMBL" id="JAUSRV010000001">
    <property type="protein sequence ID" value="MDP9968815.1"/>
    <property type="molecule type" value="Genomic_DNA"/>
</dbReference>
<name>A0AAW8E8D5_VARPD</name>
<keyword evidence="1" id="KW-0472">Membrane</keyword>
<protein>
    <recommendedName>
        <fullName evidence="4">DUF4381 domain-containing protein</fullName>
    </recommendedName>
</protein>
<proteinExistence type="predicted"/>
<dbReference type="AlphaFoldDB" id="A0AAW8E8D5"/>
<keyword evidence="1" id="KW-1133">Transmembrane helix</keyword>
<evidence type="ECO:0008006" key="4">
    <source>
        <dbReference type="Google" id="ProtNLM"/>
    </source>
</evidence>
<keyword evidence="1" id="KW-0812">Transmembrane</keyword>